<comment type="caution">
    <text evidence="3">The sequence shown here is derived from an EMBL/GenBank/DDBJ whole genome shotgun (WGS) entry which is preliminary data.</text>
</comment>
<feature type="region of interest" description="Disordered" evidence="1">
    <location>
        <begin position="21"/>
        <end position="45"/>
    </location>
</feature>
<dbReference type="EMBL" id="JBBBDM010000001">
    <property type="protein sequence ID" value="MEI5685685.1"/>
    <property type="molecule type" value="Genomic_DNA"/>
</dbReference>
<dbReference type="Pfam" id="PF10696">
    <property type="entry name" value="DUF2501"/>
    <property type="match status" value="1"/>
</dbReference>
<organism evidence="3 4">
    <name type="scientific">Sphingomonas kyungheensis</name>
    <dbReference type="NCBI Taxonomy" id="1069987"/>
    <lineage>
        <taxon>Bacteria</taxon>
        <taxon>Pseudomonadati</taxon>
        <taxon>Pseudomonadota</taxon>
        <taxon>Alphaproteobacteria</taxon>
        <taxon>Sphingomonadales</taxon>
        <taxon>Sphingomonadaceae</taxon>
        <taxon>Sphingomonas</taxon>
    </lineage>
</organism>
<keyword evidence="2" id="KW-0732">Signal</keyword>
<dbReference type="RefSeq" id="WP_336544277.1">
    <property type="nucleotide sequence ID" value="NZ_JBBBDM010000001.1"/>
</dbReference>
<name>A0ABU8GXT9_9SPHN</name>
<protein>
    <submittedName>
        <fullName evidence="3">DUF2501 domain-containing protein</fullName>
    </submittedName>
</protein>
<gene>
    <name evidence="3" type="ORF">V8201_01190</name>
</gene>
<evidence type="ECO:0000313" key="4">
    <source>
        <dbReference type="Proteomes" id="UP001367771"/>
    </source>
</evidence>
<sequence length="164" mass="16240">MKTILAAALILTPTLAEAQSADRARTAAQERDPVGQASPLAGLLGQGDMQQSPLAGLLGQAGGLLGGGGLPQIGSIGAGNAAGLLGYCLKNRLLGSGATGAGGAASVLGRLTGQRDVQRTPGYAAGQAGRLESPDGDALSLEGLRGQVKTQLCNLVLKRAKAFL</sequence>
<reference evidence="3 4" key="1">
    <citation type="journal article" date="2013" name="Int. J. Syst. Evol. Microbiol.">
        <title>Sphingomonas kyungheensis sp. nov., a bacterium with ginsenoside-converting activity isolated from soil of a ginseng field.</title>
        <authorList>
            <person name="Son H.M."/>
            <person name="Yang J.E."/>
            <person name="Park Y."/>
            <person name="Han C.K."/>
            <person name="Kim S.G."/>
            <person name="Kook M."/>
            <person name="Yi T.H."/>
        </authorList>
    </citation>
    <scope>NUCLEOTIDE SEQUENCE [LARGE SCALE GENOMIC DNA]</scope>
    <source>
        <strain evidence="3 4">LMG 26582</strain>
    </source>
</reference>
<keyword evidence="4" id="KW-1185">Reference proteome</keyword>
<dbReference type="Proteomes" id="UP001367771">
    <property type="component" value="Unassembled WGS sequence"/>
</dbReference>
<proteinExistence type="predicted"/>
<feature type="compositionally biased region" description="Basic and acidic residues" evidence="1">
    <location>
        <begin position="21"/>
        <end position="33"/>
    </location>
</feature>
<accession>A0ABU8GXT9</accession>
<dbReference type="InterPro" id="IPR019637">
    <property type="entry name" value="DUF2501"/>
</dbReference>
<evidence type="ECO:0000256" key="2">
    <source>
        <dbReference type="SAM" id="SignalP"/>
    </source>
</evidence>
<feature type="signal peptide" evidence="2">
    <location>
        <begin position="1"/>
        <end position="18"/>
    </location>
</feature>
<evidence type="ECO:0000256" key="1">
    <source>
        <dbReference type="SAM" id="MobiDB-lite"/>
    </source>
</evidence>
<feature type="chain" id="PRO_5047299590" evidence="2">
    <location>
        <begin position="19"/>
        <end position="164"/>
    </location>
</feature>
<evidence type="ECO:0000313" key="3">
    <source>
        <dbReference type="EMBL" id="MEI5685685.1"/>
    </source>
</evidence>